<keyword evidence="7 31" id="KW-0812">Transmembrane</keyword>
<dbReference type="PRINTS" id="PR00173">
    <property type="entry name" value="EDTRNSPORT"/>
</dbReference>
<dbReference type="GO" id="GO:0005886">
    <property type="term" value="C:plasma membrane"/>
    <property type="evidence" value="ECO:0007669"/>
    <property type="project" value="UniProtKB-SubCell"/>
</dbReference>
<comment type="catalytic activity">
    <reaction evidence="21">
        <text>L-glutamine(out) + L-serine(in) + Na(+)(out) = L-glutamine(in) + L-serine(out) + Na(+)(in)</text>
        <dbReference type="Rhea" id="RHEA:70855"/>
        <dbReference type="ChEBI" id="CHEBI:29101"/>
        <dbReference type="ChEBI" id="CHEBI:33384"/>
        <dbReference type="ChEBI" id="CHEBI:58359"/>
    </reaction>
</comment>
<evidence type="ECO:0000256" key="18">
    <source>
        <dbReference type="ARBA" id="ARBA00035832"/>
    </source>
</evidence>
<dbReference type="Gene3D" id="1.10.3860.10">
    <property type="entry name" value="Sodium:dicarboxylate symporter"/>
    <property type="match status" value="1"/>
</dbReference>
<evidence type="ECO:0000256" key="32">
    <source>
        <dbReference type="SAM" id="MobiDB-lite"/>
    </source>
</evidence>
<evidence type="ECO:0000256" key="10">
    <source>
        <dbReference type="ARBA" id="ARBA00022970"/>
    </source>
</evidence>
<evidence type="ECO:0000256" key="11">
    <source>
        <dbReference type="ARBA" id="ARBA00022989"/>
    </source>
</evidence>
<evidence type="ECO:0000256" key="29">
    <source>
        <dbReference type="ARBA" id="ARBA00048392"/>
    </source>
</evidence>
<evidence type="ECO:0000256" key="30">
    <source>
        <dbReference type="ARBA" id="ARBA00048644"/>
    </source>
</evidence>
<evidence type="ECO:0000256" key="17">
    <source>
        <dbReference type="ARBA" id="ARBA00035073"/>
    </source>
</evidence>
<dbReference type="InterPro" id="IPR050746">
    <property type="entry name" value="DAACS"/>
</dbReference>
<comment type="catalytic activity">
    <reaction evidence="20">
        <text>L-asparagine(out) + L-glutamine(in) + Na(+)(out) = L-asparagine(in) + L-glutamine(out) + Na(+)(in)</text>
        <dbReference type="Rhea" id="RHEA:70891"/>
        <dbReference type="ChEBI" id="CHEBI:29101"/>
        <dbReference type="ChEBI" id="CHEBI:58048"/>
        <dbReference type="ChEBI" id="CHEBI:58359"/>
    </reaction>
</comment>
<dbReference type="GO" id="GO:0140009">
    <property type="term" value="P:L-aspartate import across plasma membrane"/>
    <property type="evidence" value="ECO:0007669"/>
    <property type="project" value="TreeGrafter"/>
</dbReference>
<comment type="catalytic activity">
    <reaction evidence="26">
        <text>L-threonine(out) + L-glutamine(in) + Na(+)(out) = L-threonine(in) + L-glutamine(out) + Na(+)(in)</text>
        <dbReference type="Rhea" id="RHEA:70879"/>
        <dbReference type="ChEBI" id="CHEBI:29101"/>
        <dbReference type="ChEBI" id="CHEBI:57926"/>
        <dbReference type="ChEBI" id="CHEBI:58359"/>
    </reaction>
</comment>
<evidence type="ECO:0000256" key="14">
    <source>
        <dbReference type="ARBA" id="ARBA00023136"/>
    </source>
</evidence>
<comment type="catalytic activity">
    <reaction evidence="30">
        <text>L-glutamine(in) + L-alanine(out) + Na(+)(out) = L-glutamine(out) + L-alanine(in) + Na(+)(in)</text>
        <dbReference type="Rhea" id="RHEA:70867"/>
        <dbReference type="ChEBI" id="CHEBI:29101"/>
        <dbReference type="ChEBI" id="CHEBI:57972"/>
        <dbReference type="ChEBI" id="CHEBI:58359"/>
    </reaction>
</comment>
<comment type="catalytic activity">
    <reaction evidence="29">
        <text>L-threonine(in) + L-glutamine(out) + Na(+)(out) = L-threonine(out) + L-glutamine(in) + Na(+)(in)</text>
        <dbReference type="Rhea" id="RHEA:70863"/>
        <dbReference type="ChEBI" id="CHEBI:29101"/>
        <dbReference type="ChEBI" id="CHEBI:57926"/>
        <dbReference type="ChEBI" id="CHEBI:58359"/>
    </reaction>
</comment>
<comment type="caution">
    <text evidence="31">Lacks conserved residue(s) required for the propagation of feature annotation.</text>
</comment>
<evidence type="ECO:0000256" key="12">
    <source>
        <dbReference type="ARBA" id="ARBA00022990"/>
    </source>
</evidence>
<dbReference type="InterPro" id="IPR018107">
    <property type="entry name" value="Na-dicarboxylate_symporter_CS"/>
</dbReference>
<sequence length="127" mass="12976">IPIPRAEKPRGFGRRTQRGRDPDPAGGRCCGSRERVRRCLRANLLVLLTVAAVVAGVALGLGVSGAGGALALGPARLAAFAFPGELLLRLLKMIILPLVVCSLIGGASSLDSSALAAVDGRLLAGRD</sequence>
<dbReference type="GO" id="GO:0015297">
    <property type="term" value="F:antiporter activity"/>
    <property type="evidence" value="ECO:0007669"/>
    <property type="project" value="UniProtKB-KW"/>
</dbReference>
<evidence type="ECO:0000256" key="2">
    <source>
        <dbReference type="ARBA" id="ARBA00004651"/>
    </source>
</evidence>
<comment type="catalytic activity">
    <reaction evidence="27">
        <text>L-glutamine(in) + L-glutamate(out) + Na(+)(out) + H(+)(out) = L-glutamine(out) + L-glutamate(in) + Na(+)(in) + H(+)(in)</text>
        <dbReference type="Rhea" id="RHEA:70883"/>
        <dbReference type="ChEBI" id="CHEBI:15378"/>
        <dbReference type="ChEBI" id="CHEBI:29101"/>
        <dbReference type="ChEBI" id="CHEBI:29985"/>
        <dbReference type="ChEBI" id="CHEBI:58359"/>
    </reaction>
</comment>
<evidence type="ECO:0000256" key="21">
    <source>
        <dbReference type="ARBA" id="ARBA00036385"/>
    </source>
</evidence>
<evidence type="ECO:0000313" key="33">
    <source>
        <dbReference type="Ensembl" id="ENSPLOP00000008278.1"/>
    </source>
</evidence>
<evidence type="ECO:0000256" key="7">
    <source>
        <dbReference type="ARBA" id="ARBA00022692"/>
    </source>
</evidence>
<evidence type="ECO:0000256" key="20">
    <source>
        <dbReference type="ARBA" id="ARBA00035952"/>
    </source>
</evidence>
<dbReference type="GeneTree" id="ENSGT00940000159485"/>
<dbReference type="GO" id="GO:0015183">
    <property type="term" value="F:L-aspartate transmembrane transporter activity"/>
    <property type="evidence" value="ECO:0007669"/>
    <property type="project" value="TreeGrafter"/>
</dbReference>
<dbReference type="GO" id="GO:0046872">
    <property type="term" value="F:metal ion binding"/>
    <property type="evidence" value="ECO:0007669"/>
    <property type="project" value="UniProtKB-KW"/>
</dbReference>
<comment type="catalytic activity">
    <reaction evidence="17">
        <text>nitrate(in) = nitrate(out)</text>
        <dbReference type="Rhea" id="RHEA:34923"/>
        <dbReference type="ChEBI" id="CHEBI:17632"/>
    </reaction>
</comment>
<feature type="region of interest" description="Disordered" evidence="32">
    <location>
        <begin position="1"/>
        <end position="30"/>
    </location>
</feature>
<dbReference type="GO" id="GO:0015293">
    <property type="term" value="F:symporter activity"/>
    <property type="evidence" value="ECO:0007669"/>
    <property type="project" value="UniProtKB-UniRule"/>
</dbReference>
<dbReference type="InterPro" id="IPR036458">
    <property type="entry name" value="Na:dicarbo_symporter_sf"/>
</dbReference>
<dbReference type="GO" id="GO:0042470">
    <property type="term" value="C:melanosome"/>
    <property type="evidence" value="ECO:0007669"/>
    <property type="project" value="UniProtKB-SubCell"/>
</dbReference>
<keyword evidence="10" id="KW-0029">Amino-acid transport</keyword>
<dbReference type="Pfam" id="PF00375">
    <property type="entry name" value="SDF"/>
    <property type="match status" value="1"/>
</dbReference>
<feature type="compositionally biased region" description="Basic and acidic residues" evidence="32">
    <location>
        <begin position="1"/>
        <end position="10"/>
    </location>
</feature>
<evidence type="ECO:0000256" key="3">
    <source>
        <dbReference type="ARBA" id="ARBA00022448"/>
    </source>
</evidence>
<comment type="catalytic activity">
    <reaction evidence="28">
        <text>L-valine(out) + L-glutamine(in) + Na(+)(out) = L-valine(in) + L-glutamine(out) + Na(+)(in)</text>
        <dbReference type="Rhea" id="RHEA:70871"/>
        <dbReference type="ChEBI" id="CHEBI:29101"/>
        <dbReference type="ChEBI" id="CHEBI:57762"/>
        <dbReference type="ChEBI" id="CHEBI:58359"/>
    </reaction>
</comment>
<comment type="catalytic activity">
    <reaction evidence="18">
        <text>D-serine(in) + L-alanine(out) + Na(+)(out) = D-serine(out) + L-alanine(in) + Na(+)(in)</text>
        <dbReference type="Rhea" id="RHEA:75311"/>
        <dbReference type="ChEBI" id="CHEBI:29101"/>
        <dbReference type="ChEBI" id="CHEBI:35247"/>
        <dbReference type="ChEBI" id="CHEBI:57972"/>
    </reaction>
</comment>
<evidence type="ECO:0000256" key="1">
    <source>
        <dbReference type="ARBA" id="ARBA00004223"/>
    </source>
</evidence>
<comment type="catalytic activity">
    <reaction evidence="22">
        <text>L-glutamine(in) + L-methionine(out) + Na(+)(out) = L-glutamine(out) + L-methionine(in) + Na(+)(in)</text>
        <dbReference type="Rhea" id="RHEA:70875"/>
        <dbReference type="ChEBI" id="CHEBI:29101"/>
        <dbReference type="ChEBI" id="CHEBI:57844"/>
        <dbReference type="ChEBI" id="CHEBI:58359"/>
    </reaction>
</comment>
<dbReference type="Proteomes" id="UP000694399">
    <property type="component" value="Chromosome E3"/>
</dbReference>
<feature type="transmembrane region" description="Helical" evidence="31">
    <location>
        <begin position="42"/>
        <end position="66"/>
    </location>
</feature>
<dbReference type="InterPro" id="IPR001991">
    <property type="entry name" value="Na-dicarboxylate_symporter"/>
</dbReference>
<evidence type="ECO:0000256" key="9">
    <source>
        <dbReference type="ARBA" id="ARBA00022847"/>
    </source>
</evidence>
<keyword evidence="14 31" id="KW-0472">Membrane</keyword>
<feature type="transmembrane region" description="Helical" evidence="31">
    <location>
        <begin position="86"/>
        <end position="105"/>
    </location>
</feature>
<dbReference type="Ensembl" id="ENSPLOT00000009155.1">
    <property type="protein sequence ID" value="ENSPLOP00000008278.1"/>
    <property type="gene ID" value="ENSPLOG00000006107.1"/>
</dbReference>
<comment type="catalytic activity">
    <reaction evidence="16">
        <text>iodide(out) = iodide(in)</text>
        <dbReference type="Rhea" id="RHEA:66324"/>
        <dbReference type="ChEBI" id="CHEBI:16382"/>
    </reaction>
</comment>
<reference evidence="33" key="3">
    <citation type="submission" date="2025-09" db="UniProtKB">
        <authorList>
            <consortium name="Ensembl"/>
        </authorList>
    </citation>
    <scope>IDENTIFICATION</scope>
</reference>
<evidence type="ECO:0000256" key="28">
    <source>
        <dbReference type="ARBA" id="ARBA00047799"/>
    </source>
</evidence>
<name>A0A8C8WUV9_PANLE</name>
<dbReference type="PROSITE" id="PS00713">
    <property type="entry name" value="NA_DICARBOXYL_SYMP_1"/>
    <property type="match status" value="1"/>
</dbReference>
<dbReference type="SUPFAM" id="SSF118215">
    <property type="entry name" value="Proton glutamate symport protein"/>
    <property type="match status" value="1"/>
</dbReference>
<evidence type="ECO:0000256" key="19">
    <source>
        <dbReference type="ARBA" id="ARBA00035896"/>
    </source>
</evidence>
<organism evidence="33 34">
    <name type="scientific">Panthera leo</name>
    <name type="common">Lion</name>
    <dbReference type="NCBI Taxonomy" id="9689"/>
    <lineage>
        <taxon>Eukaryota</taxon>
        <taxon>Metazoa</taxon>
        <taxon>Chordata</taxon>
        <taxon>Craniata</taxon>
        <taxon>Vertebrata</taxon>
        <taxon>Euteleostomi</taxon>
        <taxon>Mammalia</taxon>
        <taxon>Eutheria</taxon>
        <taxon>Laurasiatheria</taxon>
        <taxon>Carnivora</taxon>
        <taxon>Feliformia</taxon>
        <taxon>Felidae</taxon>
        <taxon>Pantherinae</taxon>
        <taxon>Panthera</taxon>
    </lineage>
</organism>
<proteinExistence type="inferred from homology"/>
<keyword evidence="9 31" id="KW-0769">Symport</keyword>
<evidence type="ECO:0000256" key="13">
    <source>
        <dbReference type="ARBA" id="ARBA00023053"/>
    </source>
</evidence>
<reference evidence="33" key="2">
    <citation type="submission" date="2025-08" db="UniProtKB">
        <authorList>
            <consortium name="Ensembl"/>
        </authorList>
    </citation>
    <scope>IDENTIFICATION</scope>
</reference>
<evidence type="ECO:0000256" key="22">
    <source>
        <dbReference type="ARBA" id="ARBA00036485"/>
    </source>
</evidence>
<keyword evidence="12" id="KW-0007">Acetylation</keyword>
<evidence type="ECO:0000256" key="6">
    <source>
        <dbReference type="ARBA" id="ARBA00022553"/>
    </source>
</evidence>
<comment type="similarity">
    <text evidence="31">Belongs to the dicarboxylate/amino acid:cation symporter (DAACS) (TC 2.A.23) family.</text>
</comment>
<evidence type="ECO:0000256" key="23">
    <source>
        <dbReference type="ARBA" id="ARBA00036702"/>
    </source>
</evidence>
<dbReference type="PANTHER" id="PTHR11958">
    <property type="entry name" value="SODIUM/DICARBOXYLATE SYMPORTER-RELATED"/>
    <property type="match status" value="1"/>
</dbReference>
<keyword evidence="3 31" id="KW-0813">Transport</keyword>
<evidence type="ECO:0000256" key="25">
    <source>
        <dbReference type="ARBA" id="ARBA00036948"/>
    </source>
</evidence>
<dbReference type="PANTHER" id="PTHR11958:SF19">
    <property type="entry name" value="NEUTRAL AMINO ACID TRANSPORTER B(0)"/>
    <property type="match status" value="1"/>
</dbReference>
<evidence type="ECO:0000256" key="4">
    <source>
        <dbReference type="ARBA" id="ARBA00022449"/>
    </source>
</evidence>
<evidence type="ECO:0000256" key="26">
    <source>
        <dbReference type="ARBA" id="ARBA00047397"/>
    </source>
</evidence>
<protein>
    <recommendedName>
        <fullName evidence="31">Amino acid transporter</fullName>
    </recommendedName>
</protein>
<reference evidence="33" key="1">
    <citation type="journal article" date="2019" name="bioRxiv">
        <title>Long live the king: chromosome-level assembly of the lion (Panthera leo) using linked-read, Hi-C, and long read data.</title>
        <authorList>
            <person name="Armstrong E.E."/>
            <person name="Taylor R.W."/>
            <person name="Miller D.E."/>
            <person name="Kaelin C."/>
            <person name="Barsh G."/>
            <person name="Hadly E.A."/>
            <person name="Petrov D."/>
        </authorList>
    </citation>
    <scope>NUCLEOTIDE SEQUENCE [LARGE SCALE GENOMIC DNA]</scope>
</reference>
<evidence type="ECO:0000256" key="31">
    <source>
        <dbReference type="RuleBase" id="RU361216"/>
    </source>
</evidence>
<evidence type="ECO:0000313" key="34">
    <source>
        <dbReference type="Proteomes" id="UP000694399"/>
    </source>
</evidence>
<keyword evidence="13" id="KW-0915">Sodium</keyword>
<comment type="catalytic activity">
    <reaction evidence="23">
        <text>D-serine(in) + L-glutamine(out) + Na(+)(out) = D-serine(out) + L-glutamine(in) + Na(+)(in)</text>
        <dbReference type="Rhea" id="RHEA:75307"/>
        <dbReference type="ChEBI" id="CHEBI:29101"/>
        <dbReference type="ChEBI" id="CHEBI:35247"/>
        <dbReference type="ChEBI" id="CHEBI:58359"/>
    </reaction>
</comment>
<comment type="subcellular location">
    <subcellularLocation>
        <location evidence="2">Cell membrane</location>
        <topology evidence="2">Multi-pass membrane protein</topology>
    </subcellularLocation>
    <subcellularLocation>
        <location evidence="1">Melanosome</location>
    </subcellularLocation>
    <subcellularLocation>
        <location evidence="31">Membrane</location>
        <topology evidence="31">Multi-pass membrane protein</topology>
    </subcellularLocation>
</comment>
<evidence type="ECO:0000256" key="15">
    <source>
        <dbReference type="ARBA" id="ARBA00023180"/>
    </source>
</evidence>
<keyword evidence="15" id="KW-0325">Glycoprotein</keyword>
<dbReference type="AlphaFoldDB" id="A0A8C8WUV9"/>
<evidence type="ECO:0000256" key="8">
    <source>
        <dbReference type="ARBA" id="ARBA00022723"/>
    </source>
</evidence>
<accession>A0A8C8WUV9</accession>
<evidence type="ECO:0000256" key="27">
    <source>
        <dbReference type="ARBA" id="ARBA00047711"/>
    </source>
</evidence>
<comment type="catalytic activity">
    <reaction evidence="24">
        <text>thiocyanate(in) = thiocyanate(out)</text>
        <dbReference type="Rhea" id="RHEA:75347"/>
        <dbReference type="ChEBI" id="CHEBI:18022"/>
    </reaction>
</comment>
<keyword evidence="4" id="KW-0050">Antiport</keyword>
<evidence type="ECO:0000256" key="24">
    <source>
        <dbReference type="ARBA" id="ARBA00036895"/>
    </source>
</evidence>
<keyword evidence="6" id="KW-0597">Phosphoprotein</keyword>
<dbReference type="GO" id="GO:0015175">
    <property type="term" value="F:neutral L-amino acid transmembrane transporter activity"/>
    <property type="evidence" value="ECO:0007669"/>
    <property type="project" value="TreeGrafter"/>
</dbReference>
<comment type="catalytic activity">
    <reaction evidence="25">
        <text>L-asparagine(in) + L-glutamine(out) + Na(+)(out) = L-asparagine(out) + L-glutamine(in) + Na(+)(in)</text>
        <dbReference type="Rhea" id="RHEA:70859"/>
        <dbReference type="ChEBI" id="CHEBI:29101"/>
        <dbReference type="ChEBI" id="CHEBI:58048"/>
        <dbReference type="ChEBI" id="CHEBI:58359"/>
    </reaction>
</comment>
<evidence type="ECO:0000256" key="5">
    <source>
        <dbReference type="ARBA" id="ARBA00022475"/>
    </source>
</evidence>
<keyword evidence="5" id="KW-1003">Cell membrane</keyword>
<keyword evidence="34" id="KW-1185">Reference proteome</keyword>
<keyword evidence="8" id="KW-0479">Metal-binding</keyword>
<evidence type="ECO:0000256" key="16">
    <source>
        <dbReference type="ARBA" id="ARBA00024145"/>
    </source>
</evidence>
<comment type="catalytic activity">
    <reaction evidence="19">
        <text>L-glutamine(in) + L-serine(out) + Na(+)(out) = L-glutamine(out) + L-serine(in) + Na(+)(in)</text>
        <dbReference type="Rhea" id="RHEA:70887"/>
        <dbReference type="ChEBI" id="CHEBI:29101"/>
        <dbReference type="ChEBI" id="CHEBI:33384"/>
        <dbReference type="ChEBI" id="CHEBI:58359"/>
    </reaction>
</comment>
<keyword evidence="11 31" id="KW-1133">Transmembrane helix</keyword>